<reference evidence="2 3" key="1">
    <citation type="journal article" date="2016" name="Mol. Biol. Evol.">
        <title>Comparative Genomics of Early-Diverging Mushroom-Forming Fungi Provides Insights into the Origins of Lignocellulose Decay Capabilities.</title>
        <authorList>
            <person name="Nagy L.G."/>
            <person name="Riley R."/>
            <person name="Tritt A."/>
            <person name="Adam C."/>
            <person name="Daum C."/>
            <person name="Floudas D."/>
            <person name="Sun H."/>
            <person name="Yadav J.S."/>
            <person name="Pangilinan J."/>
            <person name="Larsson K.H."/>
            <person name="Matsuura K."/>
            <person name="Barry K."/>
            <person name="Labutti K."/>
            <person name="Kuo R."/>
            <person name="Ohm R.A."/>
            <person name="Bhattacharya S.S."/>
            <person name="Shirouzu T."/>
            <person name="Yoshinaga Y."/>
            <person name="Martin F.M."/>
            <person name="Grigoriev I.V."/>
            <person name="Hibbett D.S."/>
        </authorList>
    </citation>
    <scope>NUCLEOTIDE SEQUENCE [LARGE SCALE GENOMIC DNA]</scope>
    <source>
        <strain evidence="2 3">HHB9708</strain>
    </source>
</reference>
<dbReference type="Proteomes" id="UP000076722">
    <property type="component" value="Unassembled WGS sequence"/>
</dbReference>
<name>A0A164WFU1_9AGAM</name>
<feature type="compositionally biased region" description="Low complexity" evidence="1">
    <location>
        <begin position="84"/>
        <end position="95"/>
    </location>
</feature>
<proteinExistence type="predicted"/>
<sequence>MAQINNAGDKHRSPDASNNNLQERNEDPATRRKQKKTDAWNQHEKSVRQSEKRRATAHRKGCTGCHLIVISPVKSKRRRRRRTSSPSSLSNILSTTHDKSPAPLSPKTRADLTDEDESGNSQAEHKTPRNSEEEEEADPEADEVEEGDAHGNTRARKTIRKATMKTKAFDYHQVIAEARKDSLQEVFELQQQNILTLQETDQRSKQYIAQVQQKSYKAARKAAGFHDEEPLNPKTSVSANARYWSYIESIGGKAKARLEGQYLDVPSPRWDGTCNFKANLCAAFCITQDQILKHFRRLFKSHGGVTVLLNRWSVQGHMGTVLIGEARRSQI</sequence>
<dbReference type="OrthoDB" id="3268553at2759"/>
<protein>
    <submittedName>
        <fullName evidence="2">Uncharacterized protein</fullName>
    </submittedName>
</protein>
<feature type="compositionally biased region" description="Basic residues" evidence="1">
    <location>
        <begin position="74"/>
        <end position="83"/>
    </location>
</feature>
<feature type="region of interest" description="Disordered" evidence="1">
    <location>
        <begin position="1"/>
        <end position="156"/>
    </location>
</feature>
<dbReference type="AlphaFoldDB" id="A0A164WFU1"/>
<evidence type="ECO:0000313" key="2">
    <source>
        <dbReference type="EMBL" id="KZS95014.1"/>
    </source>
</evidence>
<gene>
    <name evidence="2" type="ORF">SISNIDRAFT_465242</name>
</gene>
<organism evidence="2 3">
    <name type="scientific">Sistotremastrum niveocremeum HHB9708</name>
    <dbReference type="NCBI Taxonomy" id="1314777"/>
    <lineage>
        <taxon>Eukaryota</taxon>
        <taxon>Fungi</taxon>
        <taxon>Dikarya</taxon>
        <taxon>Basidiomycota</taxon>
        <taxon>Agaricomycotina</taxon>
        <taxon>Agaricomycetes</taxon>
        <taxon>Sistotremastrales</taxon>
        <taxon>Sistotremastraceae</taxon>
        <taxon>Sertulicium</taxon>
        <taxon>Sertulicium niveocremeum</taxon>
    </lineage>
</organism>
<evidence type="ECO:0000256" key="1">
    <source>
        <dbReference type="SAM" id="MobiDB-lite"/>
    </source>
</evidence>
<feature type="compositionally biased region" description="Acidic residues" evidence="1">
    <location>
        <begin position="132"/>
        <end position="146"/>
    </location>
</feature>
<keyword evidence="3" id="KW-1185">Reference proteome</keyword>
<evidence type="ECO:0000313" key="3">
    <source>
        <dbReference type="Proteomes" id="UP000076722"/>
    </source>
</evidence>
<feature type="compositionally biased region" description="Basic and acidic residues" evidence="1">
    <location>
        <begin position="23"/>
        <end position="54"/>
    </location>
</feature>
<dbReference type="EMBL" id="KV419403">
    <property type="protein sequence ID" value="KZS95014.1"/>
    <property type="molecule type" value="Genomic_DNA"/>
</dbReference>
<accession>A0A164WFU1</accession>